<keyword evidence="1" id="KW-0175">Coiled coil</keyword>
<feature type="coiled-coil region" evidence="1">
    <location>
        <begin position="40"/>
        <end position="114"/>
    </location>
</feature>
<reference evidence="3 4" key="1">
    <citation type="journal article" date="2010" name="Cell">
        <title>The genome of Naegleria gruberi illuminates early eukaryotic versatility.</title>
        <authorList>
            <person name="Fritz-Laylin L.K."/>
            <person name="Prochnik S.E."/>
            <person name="Ginger M.L."/>
            <person name="Dacks J.B."/>
            <person name="Carpenter M.L."/>
            <person name="Field M.C."/>
            <person name="Kuo A."/>
            <person name="Paredez A."/>
            <person name="Chapman J."/>
            <person name="Pham J."/>
            <person name="Shu S."/>
            <person name="Neupane R."/>
            <person name="Cipriano M."/>
            <person name="Mancuso J."/>
            <person name="Tu H."/>
            <person name="Salamov A."/>
            <person name="Lindquist E."/>
            <person name="Shapiro H."/>
            <person name="Lucas S."/>
            <person name="Grigoriev I.V."/>
            <person name="Cande W.Z."/>
            <person name="Fulton C."/>
            <person name="Rokhsar D.S."/>
            <person name="Dawson S.C."/>
        </authorList>
    </citation>
    <scope>NUCLEOTIDE SEQUENCE [LARGE SCALE GENOMIC DNA]</scope>
    <source>
        <strain evidence="3 4">NEG-M</strain>
    </source>
</reference>
<evidence type="ECO:0000256" key="2">
    <source>
        <dbReference type="SAM" id="MobiDB-lite"/>
    </source>
</evidence>
<organism evidence="4">
    <name type="scientific">Naegleria gruberi</name>
    <name type="common">Amoeba</name>
    <dbReference type="NCBI Taxonomy" id="5762"/>
    <lineage>
        <taxon>Eukaryota</taxon>
        <taxon>Discoba</taxon>
        <taxon>Heterolobosea</taxon>
        <taxon>Tetramitia</taxon>
        <taxon>Eutetramitia</taxon>
        <taxon>Vahlkampfiidae</taxon>
        <taxon>Naegleria</taxon>
    </lineage>
</organism>
<name>D2VPJ3_NAEGR</name>
<dbReference type="GO" id="GO:0030674">
    <property type="term" value="F:protein-macromolecule adaptor activity"/>
    <property type="evidence" value="ECO:0007669"/>
    <property type="project" value="TreeGrafter"/>
</dbReference>
<accession>D2VPJ3</accession>
<evidence type="ECO:0000313" key="4">
    <source>
        <dbReference type="Proteomes" id="UP000006671"/>
    </source>
</evidence>
<dbReference type="InterPro" id="IPR038966">
    <property type="entry name" value="TMA17"/>
</dbReference>
<dbReference type="PANTHER" id="PTHR40422">
    <property type="entry name" value="TRANSLATION MACHINERY-ASSOCIATED PROTEIN 17"/>
    <property type="match status" value="1"/>
</dbReference>
<dbReference type="AlphaFoldDB" id="D2VPJ3"/>
<dbReference type="Proteomes" id="UP000006671">
    <property type="component" value="Unassembled WGS sequence"/>
</dbReference>
<dbReference type="KEGG" id="ngr:NAEGRDRAFT_51240"/>
<keyword evidence="4" id="KW-1185">Reference proteome</keyword>
<evidence type="ECO:0000313" key="3">
    <source>
        <dbReference type="EMBL" id="EFC41218.1"/>
    </source>
</evidence>
<dbReference type="GeneID" id="8851096"/>
<feature type="compositionally biased region" description="Polar residues" evidence="2">
    <location>
        <begin position="1"/>
        <end position="10"/>
    </location>
</feature>
<dbReference type="OMA" id="CLQCTEL"/>
<dbReference type="VEuPathDB" id="AmoebaDB:NAEGRDRAFT_51240"/>
<dbReference type="PANTHER" id="PTHR40422:SF1">
    <property type="entry name" value="TRANSLATION MACHINERY-ASSOCIATED PROTEIN 17"/>
    <property type="match status" value="1"/>
</dbReference>
<dbReference type="GO" id="GO:0070682">
    <property type="term" value="P:proteasome regulatory particle assembly"/>
    <property type="evidence" value="ECO:0007669"/>
    <property type="project" value="InterPro"/>
</dbReference>
<feature type="region of interest" description="Disordered" evidence="2">
    <location>
        <begin position="1"/>
        <end position="39"/>
    </location>
</feature>
<dbReference type="RefSeq" id="XP_002673962.1">
    <property type="nucleotide sequence ID" value="XM_002673916.1"/>
</dbReference>
<gene>
    <name evidence="3" type="ORF">NAEGRDRAFT_51240</name>
</gene>
<sequence>MQSSSNNENSFPKEQKVSEGVYITDFRKKQTTPQSTPSLKEEYESLLATTQCDLSELNNKIYHLERSNREMKEIDPDGEDSDLVEAIAENMEVIERFKKQVELIKERLAQLEKKDSSKLSAKDLPTGVGIIDDDITDEMLENLTL</sequence>
<dbReference type="EMBL" id="GG738887">
    <property type="protein sequence ID" value="EFC41218.1"/>
    <property type="molecule type" value="Genomic_DNA"/>
</dbReference>
<protein>
    <submittedName>
        <fullName evidence="3">Predicted protein</fullName>
    </submittedName>
</protein>
<dbReference type="OrthoDB" id="548474at2759"/>
<dbReference type="InParanoid" id="D2VPJ3"/>
<proteinExistence type="predicted"/>
<evidence type="ECO:0000256" key="1">
    <source>
        <dbReference type="SAM" id="Coils"/>
    </source>
</evidence>